<dbReference type="Pfam" id="PF00908">
    <property type="entry name" value="dTDP_sugar_isom"/>
    <property type="match status" value="1"/>
</dbReference>
<keyword evidence="5" id="KW-1185">Reference proteome</keyword>
<comment type="similarity">
    <text evidence="1">Belongs to the dTDP-4-dehydrorhamnose 3,5-epimerase family.</text>
</comment>
<name>A0A7W3QR91_ACTNM</name>
<accession>A0A7W3QR91</accession>
<evidence type="ECO:0000256" key="1">
    <source>
        <dbReference type="ARBA" id="ARBA00010154"/>
    </source>
</evidence>
<dbReference type="EMBL" id="JACJIA010000015">
    <property type="protein sequence ID" value="MBA8956382.1"/>
    <property type="molecule type" value="Genomic_DNA"/>
</dbReference>
<dbReference type="RefSeq" id="WP_312898322.1">
    <property type="nucleotide sequence ID" value="NZ_BAAALP010000044.1"/>
</dbReference>
<dbReference type="GO" id="GO:0000271">
    <property type="term" value="P:polysaccharide biosynthetic process"/>
    <property type="evidence" value="ECO:0007669"/>
    <property type="project" value="TreeGrafter"/>
</dbReference>
<dbReference type="PANTHER" id="PTHR21047">
    <property type="entry name" value="DTDP-6-DEOXY-D-GLUCOSE-3,5 EPIMERASE"/>
    <property type="match status" value="1"/>
</dbReference>
<dbReference type="GO" id="GO:0019305">
    <property type="term" value="P:dTDP-rhamnose biosynthetic process"/>
    <property type="evidence" value="ECO:0007669"/>
    <property type="project" value="TreeGrafter"/>
</dbReference>
<dbReference type="Proteomes" id="UP000572680">
    <property type="component" value="Unassembled WGS sequence"/>
</dbReference>
<dbReference type="InterPro" id="IPR011051">
    <property type="entry name" value="RmlC_Cupin_sf"/>
</dbReference>
<dbReference type="GO" id="GO:0005829">
    <property type="term" value="C:cytosol"/>
    <property type="evidence" value="ECO:0007669"/>
    <property type="project" value="TreeGrafter"/>
</dbReference>
<evidence type="ECO:0000313" key="5">
    <source>
        <dbReference type="Proteomes" id="UP000572680"/>
    </source>
</evidence>
<dbReference type="GO" id="GO:0008830">
    <property type="term" value="F:dTDP-4-dehydrorhamnose 3,5-epimerase activity"/>
    <property type="evidence" value="ECO:0007669"/>
    <property type="project" value="InterPro"/>
</dbReference>
<dbReference type="InterPro" id="IPR014710">
    <property type="entry name" value="RmlC-like_jellyroll"/>
</dbReference>
<protein>
    <submittedName>
        <fullName evidence="4">Epimerase EvaD</fullName>
    </submittedName>
</protein>
<evidence type="ECO:0000256" key="2">
    <source>
        <dbReference type="PIRSR" id="PIRSR600888-1"/>
    </source>
</evidence>
<dbReference type="SUPFAM" id="SSF51182">
    <property type="entry name" value="RmlC-like cupins"/>
    <property type="match status" value="1"/>
</dbReference>
<proteinExistence type="inferred from homology"/>
<reference evidence="4 5" key="1">
    <citation type="submission" date="2020-08" db="EMBL/GenBank/DDBJ databases">
        <title>Genomic Encyclopedia of Type Strains, Phase IV (KMG-IV): sequencing the most valuable type-strain genomes for metagenomic binning, comparative biology and taxonomic classification.</title>
        <authorList>
            <person name="Goeker M."/>
        </authorList>
    </citation>
    <scope>NUCLEOTIDE SEQUENCE [LARGE SCALE GENOMIC DNA]</scope>
    <source>
        <strain evidence="4 5">DSM 44197</strain>
    </source>
</reference>
<feature type="active site" description="Proton donor" evidence="2">
    <location>
        <position position="133"/>
    </location>
</feature>
<dbReference type="AlphaFoldDB" id="A0A7W3QR91"/>
<feature type="active site" description="Proton acceptor" evidence="2">
    <location>
        <position position="63"/>
    </location>
</feature>
<gene>
    <name evidence="4" type="ORF">HNR61_008064</name>
</gene>
<feature type="site" description="Participates in a stacking interaction with the thymidine ring of dTDP-4-oxo-6-deoxyglucose" evidence="3">
    <location>
        <position position="139"/>
    </location>
</feature>
<organism evidence="4 5">
    <name type="scientific">Actinomadura namibiensis</name>
    <dbReference type="NCBI Taxonomy" id="182080"/>
    <lineage>
        <taxon>Bacteria</taxon>
        <taxon>Bacillati</taxon>
        <taxon>Actinomycetota</taxon>
        <taxon>Actinomycetes</taxon>
        <taxon>Streptosporangiales</taxon>
        <taxon>Thermomonosporaceae</taxon>
        <taxon>Actinomadura</taxon>
    </lineage>
</organism>
<comment type="caution">
    <text evidence="4">The sequence shown here is derived from an EMBL/GenBank/DDBJ whole genome shotgun (WGS) entry which is preliminary data.</text>
</comment>
<dbReference type="PANTHER" id="PTHR21047:SF2">
    <property type="entry name" value="THYMIDINE DIPHOSPHO-4-KETO-RHAMNOSE 3,5-EPIMERASE"/>
    <property type="match status" value="1"/>
</dbReference>
<dbReference type="Gene3D" id="2.60.120.10">
    <property type="entry name" value="Jelly Rolls"/>
    <property type="match status" value="1"/>
</dbReference>
<dbReference type="InterPro" id="IPR000888">
    <property type="entry name" value="RmlC-like"/>
</dbReference>
<sequence length="170" mass="18389">MKTRALSVEPALEFRPDVHHDARGCFLSPYESTAFTERTGGPAFPVAQVSHGVSRNGTVRGVHFTRTPPGMAKYVYCLRGRARDFVVDLRVGSPTFGRHDVVELDAAVPRALYVPAGLGHAFVALEDETVMTYLMSGGYVPENELAVSPLCPSAACPAPTCPTGTGRRWR</sequence>
<dbReference type="CDD" id="cd00438">
    <property type="entry name" value="cupin_RmlC"/>
    <property type="match status" value="1"/>
</dbReference>
<evidence type="ECO:0000313" key="4">
    <source>
        <dbReference type="EMBL" id="MBA8956382.1"/>
    </source>
</evidence>
<evidence type="ECO:0000256" key="3">
    <source>
        <dbReference type="PIRSR" id="PIRSR600888-3"/>
    </source>
</evidence>